<proteinExistence type="predicted"/>
<protein>
    <recommendedName>
        <fullName evidence="3">DUF676 domain-containing protein</fullName>
    </recommendedName>
</protein>
<comment type="caution">
    <text evidence="1">The sequence shown here is derived from an EMBL/GenBank/DDBJ whole genome shotgun (WGS) entry which is preliminary data.</text>
</comment>
<name>A0A402BBW4_9CHLR</name>
<organism evidence="1 2">
    <name type="scientific">Dictyobacter alpinus</name>
    <dbReference type="NCBI Taxonomy" id="2014873"/>
    <lineage>
        <taxon>Bacteria</taxon>
        <taxon>Bacillati</taxon>
        <taxon>Chloroflexota</taxon>
        <taxon>Ktedonobacteria</taxon>
        <taxon>Ktedonobacterales</taxon>
        <taxon>Dictyobacteraceae</taxon>
        <taxon>Dictyobacter</taxon>
    </lineage>
</organism>
<sequence length="395" mass="42982">MRFFSFLGGRLAIVRTGFLLFALGTLLFLLLTPASPAVAQEKTPAARQPRANVTGPRQVHVKEKGTPLFVPHAAYSQTSVVFVHGLNAGDGLFGSAPNGSEGMPDCQTYWSDAANFLASRWGGDFRQLSYYSDEVQSDGSACASNGNERNSISHYSADLHDSLYRAHCASLGNTNDGTNNESLDHVSCLLAWYLFYNFGQRGWSEVLVGHSMGGLIIRRTMQLVQEHAMPWLPPTLGSVTDAITFDTPHNGAIGAPLACGNCVQGQQIGWNSRFIRDLGANAQHPNSGTTTTDWTIIGSHCDYLIGNSALMMSANHKVWYDSSSNGTCYNHGGAIHDPSLLMDGNASYCDTADPLSHDDCNFDDHNNQGSGWYYTENGYPHGLQEMDYALASFDW</sequence>
<dbReference type="Proteomes" id="UP000287171">
    <property type="component" value="Unassembled WGS sequence"/>
</dbReference>
<dbReference type="Gene3D" id="3.40.50.1820">
    <property type="entry name" value="alpha/beta hydrolase"/>
    <property type="match status" value="1"/>
</dbReference>
<evidence type="ECO:0000313" key="1">
    <source>
        <dbReference type="EMBL" id="GCE28792.1"/>
    </source>
</evidence>
<keyword evidence="2" id="KW-1185">Reference proteome</keyword>
<reference evidence="2" key="1">
    <citation type="submission" date="2018-12" db="EMBL/GenBank/DDBJ databases">
        <title>Tengunoibacter tsumagoiensis gen. nov., sp. nov., Dictyobacter kobayashii sp. nov., D. alpinus sp. nov., and D. joshuensis sp. nov. and description of Dictyobacteraceae fam. nov. within the order Ktedonobacterales isolated from Tengu-no-mugimeshi.</title>
        <authorList>
            <person name="Wang C.M."/>
            <person name="Zheng Y."/>
            <person name="Sakai Y."/>
            <person name="Toyoda A."/>
            <person name="Minakuchi Y."/>
            <person name="Abe K."/>
            <person name="Yokota A."/>
            <person name="Yabe S."/>
        </authorList>
    </citation>
    <scope>NUCLEOTIDE SEQUENCE [LARGE SCALE GENOMIC DNA]</scope>
    <source>
        <strain evidence="2">Uno16</strain>
    </source>
</reference>
<dbReference type="RefSeq" id="WP_126628968.1">
    <property type="nucleotide sequence ID" value="NZ_BIFT01000001.1"/>
</dbReference>
<dbReference type="SUPFAM" id="SSF53474">
    <property type="entry name" value="alpha/beta-Hydrolases"/>
    <property type="match status" value="1"/>
</dbReference>
<gene>
    <name evidence="1" type="ORF">KDA_42760</name>
</gene>
<dbReference type="InterPro" id="IPR029058">
    <property type="entry name" value="AB_hydrolase_fold"/>
</dbReference>
<dbReference type="AlphaFoldDB" id="A0A402BBW4"/>
<evidence type="ECO:0000313" key="2">
    <source>
        <dbReference type="Proteomes" id="UP000287171"/>
    </source>
</evidence>
<accession>A0A402BBW4</accession>
<dbReference type="EMBL" id="BIFT01000001">
    <property type="protein sequence ID" value="GCE28792.1"/>
    <property type="molecule type" value="Genomic_DNA"/>
</dbReference>
<evidence type="ECO:0008006" key="3">
    <source>
        <dbReference type="Google" id="ProtNLM"/>
    </source>
</evidence>
<dbReference type="OrthoDB" id="8871309at2"/>